<feature type="region of interest" description="Disordered" evidence="1">
    <location>
        <begin position="145"/>
        <end position="190"/>
    </location>
</feature>
<evidence type="ECO:0000256" key="1">
    <source>
        <dbReference type="SAM" id="MobiDB-lite"/>
    </source>
</evidence>
<comment type="caution">
    <text evidence="2">The sequence shown here is derived from an EMBL/GenBank/DDBJ whole genome shotgun (WGS) entry which is preliminary data.</text>
</comment>
<keyword evidence="3" id="KW-1185">Reference proteome</keyword>
<organism evidence="2 3">
    <name type="scientific">Babesia gibsoni</name>
    <dbReference type="NCBI Taxonomy" id="33632"/>
    <lineage>
        <taxon>Eukaryota</taxon>
        <taxon>Sar</taxon>
        <taxon>Alveolata</taxon>
        <taxon>Apicomplexa</taxon>
        <taxon>Aconoidasida</taxon>
        <taxon>Piroplasmida</taxon>
        <taxon>Babesiidae</taxon>
        <taxon>Babesia</taxon>
    </lineage>
</organism>
<gene>
    <name evidence="2" type="ORF">BgAZ_302250</name>
</gene>
<dbReference type="AlphaFoldDB" id="A0AAD8LQU7"/>
<evidence type="ECO:0000313" key="3">
    <source>
        <dbReference type="Proteomes" id="UP001230268"/>
    </source>
</evidence>
<name>A0AAD8LQU7_BABGI</name>
<evidence type="ECO:0000313" key="2">
    <source>
        <dbReference type="EMBL" id="KAK1442707.1"/>
    </source>
</evidence>
<proteinExistence type="predicted"/>
<feature type="compositionally biased region" description="Basic residues" evidence="1">
    <location>
        <begin position="145"/>
        <end position="157"/>
    </location>
</feature>
<feature type="region of interest" description="Disordered" evidence="1">
    <location>
        <begin position="80"/>
        <end position="101"/>
    </location>
</feature>
<dbReference type="Proteomes" id="UP001230268">
    <property type="component" value="Unassembled WGS sequence"/>
</dbReference>
<protein>
    <submittedName>
        <fullName evidence="2">Uncharacterized protein</fullName>
    </submittedName>
</protein>
<accession>A0AAD8LQU7</accession>
<reference evidence="2" key="1">
    <citation type="submission" date="2023-08" db="EMBL/GenBank/DDBJ databases">
        <title>Draft sequence of the Babesia gibsoni genome.</title>
        <authorList>
            <person name="Yamagishi J.Y."/>
            <person name="Xuan X.X."/>
        </authorList>
    </citation>
    <scope>NUCLEOTIDE SEQUENCE</scope>
    <source>
        <strain evidence="2">Azabu</strain>
    </source>
</reference>
<dbReference type="EMBL" id="JAVEPI010000003">
    <property type="protein sequence ID" value="KAK1442707.1"/>
    <property type="molecule type" value="Genomic_DNA"/>
</dbReference>
<sequence>MGLLSTKSIESADSPLNAADSSESHVISLCDVDLKGLLDEEETTVSPYSDTLDLKNVGSIFSEDPNYLWYVKQQAELLRGPSAGSRGRKRRRGSDEDSDVESTCVMVNIKHETCVNLCDNPSDMWHGLKRSNGMPVVIRSNRKMTKSLSNQKRRHSEQKHATDSKSVSTTTYGTASTRMANPAKRNQGRIGPINYNGGYLSLHNYVARGNGASYIYRVNAVDPATVHHMFNSTLQRRGA</sequence>
<feature type="compositionally biased region" description="Polar residues" evidence="1">
    <location>
        <begin position="164"/>
        <end position="179"/>
    </location>
</feature>